<dbReference type="Proteomes" id="UP001403385">
    <property type="component" value="Unassembled WGS sequence"/>
</dbReference>
<name>A0AAW9SAE2_9BACT</name>
<dbReference type="InterPro" id="IPR012373">
    <property type="entry name" value="Ferrdict_sens_TM"/>
</dbReference>
<dbReference type="Gene3D" id="3.55.50.30">
    <property type="match status" value="1"/>
</dbReference>
<organism evidence="4 5">
    <name type="scientific">Rapidithrix thailandica</name>
    <dbReference type="NCBI Taxonomy" id="413964"/>
    <lineage>
        <taxon>Bacteria</taxon>
        <taxon>Pseudomonadati</taxon>
        <taxon>Bacteroidota</taxon>
        <taxon>Cytophagia</taxon>
        <taxon>Cytophagales</taxon>
        <taxon>Flammeovirgaceae</taxon>
        <taxon>Rapidithrix</taxon>
    </lineage>
</organism>
<keyword evidence="5" id="KW-1185">Reference proteome</keyword>
<reference evidence="4 5" key="1">
    <citation type="submission" date="2024-04" db="EMBL/GenBank/DDBJ databases">
        <title>Novel genus in family Flammeovirgaceae.</title>
        <authorList>
            <person name="Nguyen T.H."/>
            <person name="Vuong T.Q."/>
            <person name="Le H."/>
            <person name="Kim S.-G."/>
        </authorList>
    </citation>
    <scope>NUCLEOTIDE SEQUENCE [LARGE SCALE GENOMIC DNA]</scope>
    <source>
        <strain evidence="4 5">JCM 23209</strain>
    </source>
</reference>
<sequence>MKIEDYTTNESFQRWVKGDQKSAIYWEQYLATHPHEKEAVEKARQLLMALSQEDLIQVPDQEKVVNQLWQKINTTLEKEPSTQADYTTQPTYKHFRISPWQRWISYAAMLLLGLFSVWYFRSEPSIVHPQKSFSYITKKAKKGTKLTIPLSDGSLVKLNADTEIRYPEDFATHRQVYLKGEAYFEVQKDSLHPFEVITRDLNVKVLGTSFNVKAYPEETSQQVALVEGKVKVGSNPESNLKKTFTEYLIPTEMLTFQQEESEVAKEIFDPMEVLSWQDNIIYFKDASFKEVIKVLERWYGVDFIIQNPQRKFYNKFNGTYQNKSLAQVLEGVSFALKFDYQVKHKKVIIQ</sequence>
<keyword evidence="1" id="KW-1133">Transmembrane helix</keyword>
<dbReference type="PANTHER" id="PTHR30273:SF2">
    <property type="entry name" value="PROTEIN FECR"/>
    <property type="match status" value="1"/>
</dbReference>
<dbReference type="InterPro" id="IPR032508">
    <property type="entry name" value="FecR_C"/>
</dbReference>
<evidence type="ECO:0000313" key="4">
    <source>
        <dbReference type="EMBL" id="MEN7547686.1"/>
    </source>
</evidence>
<keyword evidence="1" id="KW-0812">Transmembrane</keyword>
<comment type="caution">
    <text evidence="4">The sequence shown here is derived from an EMBL/GenBank/DDBJ whole genome shotgun (WGS) entry which is preliminary data.</text>
</comment>
<feature type="domain" description="FecR protein" evidence="2">
    <location>
        <begin position="141"/>
        <end position="231"/>
    </location>
</feature>
<dbReference type="PIRSF" id="PIRSF018266">
    <property type="entry name" value="FecR"/>
    <property type="match status" value="1"/>
</dbReference>
<accession>A0AAW9SAE2</accession>
<evidence type="ECO:0000259" key="3">
    <source>
        <dbReference type="Pfam" id="PF16344"/>
    </source>
</evidence>
<dbReference type="Pfam" id="PF04773">
    <property type="entry name" value="FecR"/>
    <property type="match status" value="1"/>
</dbReference>
<gene>
    <name evidence="4" type="ORF">AAG747_07195</name>
</gene>
<protein>
    <submittedName>
        <fullName evidence="4">FecR domain-containing protein</fullName>
    </submittedName>
</protein>
<dbReference type="RefSeq" id="WP_346820473.1">
    <property type="nucleotide sequence ID" value="NZ_JBDKWZ010000003.1"/>
</dbReference>
<evidence type="ECO:0000313" key="5">
    <source>
        <dbReference type="Proteomes" id="UP001403385"/>
    </source>
</evidence>
<feature type="transmembrane region" description="Helical" evidence="1">
    <location>
        <begin position="103"/>
        <end position="120"/>
    </location>
</feature>
<dbReference type="InterPro" id="IPR006860">
    <property type="entry name" value="FecR"/>
</dbReference>
<evidence type="ECO:0000256" key="1">
    <source>
        <dbReference type="SAM" id="Phobius"/>
    </source>
</evidence>
<feature type="domain" description="Protein FecR C-terminal" evidence="3">
    <location>
        <begin position="281"/>
        <end position="349"/>
    </location>
</feature>
<proteinExistence type="predicted"/>
<evidence type="ECO:0000259" key="2">
    <source>
        <dbReference type="Pfam" id="PF04773"/>
    </source>
</evidence>
<dbReference type="AlphaFoldDB" id="A0AAW9SAE2"/>
<keyword evidence="1" id="KW-0472">Membrane</keyword>
<dbReference type="Gene3D" id="2.60.120.1440">
    <property type="match status" value="1"/>
</dbReference>
<dbReference type="GO" id="GO:0016989">
    <property type="term" value="F:sigma factor antagonist activity"/>
    <property type="evidence" value="ECO:0007669"/>
    <property type="project" value="TreeGrafter"/>
</dbReference>
<dbReference type="PANTHER" id="PTHR30273">
    <property type="entry name" value="PERIPLASMIC SIGNAL SENSOR AND SIGMA FACTOR ACTIVATOR FECR-RELATED"/>
    <property type="match status" value="1"/>
</dbReference>
<dbReference type="Pfam" id="PF16344">
    <property type="entry name" value="FecR_C"/>
    <property type="match status" value="1"/>
</dbReference>
<dbReference type="EMBL" id="JBDKWZ010000003">
    <property type="protein sequence ID" value="MEN7547686.1"/>
    <property type="molecule type" value="Genomic_DNA"/>
</dbReference>